<keyword evidence="4" id="KW-0805">Transcription regulation</keyword>
<evidence type="ECO:0000256" key="4">
    <source>
        <dbReference type="ARBA" id="ARBA00023015"/>
    </source>
</evidence>
<dbReference type="PANTHER" id="PTHR32071">
    <property type="entry name" value="TRANSCRIPTIONAL REGULATORY PROTEIN"/>
    <property type="match status" value="1"/>
</dbReference>
<dbReference type="SUPFAM" id="SSF52172">
    <property type="entry name" value="CheY-like"/>
    <property type="match status" value="1"/>
</dbReference>
<reference evidence="9 10" key="1">
    <citation type="submission" date="2018-06" db="EMBL/GenBank/DDBJ databases">
        <title>Genomic Encyclopedia of Type Strains, Phase III (KMG-III): the genomes of soil and plant-associated and newly described type strains.</title>
        <authorList>
            <person name="Whitman W."/>
        </authorList>
    </citation>
    <scope>NUCLEOTIDE SEQUENCE [LARGE SCALE GENOMIC DNA]</scope>
    <source>
        <strain evidence="9 10">JA737</strain>
    </source>
</reference>
<protein>
    <submittedName>
        <fullName evidence="9">DNA-binding NtrC family response regulator</fullName>
    </submittedName>
</protein>
<accession>A0A318U061</accession>
<gene>
    <name evidence="9" type="ORF">C8J30_104219</name>
</gene>
<keyword evidence="2" id="KW-0067">ATP-binding</keyword>
<dbReference type="InterPro" id="IPR002078">
    <property type="entry name" value="Sigma_54_int"/>
</dbReference>
<dbReference type="InterPro" id="IPR002197">
    <property type="entry name" value="HTH_Fis"/>
</dbReference>
<dbReference type="InterPro" id="IPR009057">
    <property type="entry name" value="Homeodomain-like_sf"/>
</dbReference>
<keyword evidence="9" id="KW-0238">DNA-binding</keyword>
<keyword evidence="6" id="KW-0597">Phosphoprotein</keyword>
<dbReference type="PROSITE" id="PS50110">
    <property type="entry name" value="RESPONSE_REGULATORY"/>
    <property type="match status" value="1"/>
</dbReference>
<dbReference type="EMBL" id="QJTK01000004">
    <property type="protein sequence ID" value="PYF10740.1"/>
    <property type="molecule type" value="Genomic_DNA"/>
</dbReference>
<dbReference type="AlphaFoldDB" id="A0A318U061"/>
<evidence type="ECO:0000259" key="7">
    <source>
        <dbReference type="PROSITE" id="PS50045"/>
    </source>
</evidence>
<dbReference type="Proteomes" id="UP000247727">
    <property type="component" value="Unassembled WGS sequence"/>
</dbReference>
<evidence type="ECO:0000256" key="3">
    <source>
        <dbReference type="ARBA" id="ARBA00023012"/>
    </source>
</evidence>
<dbReference type="Pfam" id="PF14532">
    <property type="entry name" value="Sigma54_activ_2"/>
    <property type="match status" value="1"/>
</dbReference>
<dbReference type="Gene3D" id="1.10.8.60">
    <property type="match status" value="1"/>
</dbReference>
<feature type="domain" description="Sigma-54 factor interaction" evidence="7">
    <location>
        <begin position="132"/>
        <end position="331"/>
    </location>
</feature>
<dbReference type="Pfam" id="PF02954">
    <property type="entry name" value="HTH_8"/>
    <property type="match status" value="1"/>
</dbReference>
<dbReference type="PRINTS" id="PR01590">
    <property type="entry name" value="HTHFIS"/>
</dbReference>
<dbReference type="InterPro" id="IPR001789">
    <property type="entry name" value="Sig_transdc_resp-reg_receiver"/>
</dbReference>
<evidence type="ECO:0000259" key="8">
    <source>
        <dbReference type="PROSITE" id="PS50110"/>
    </source>
</evidence>
<name>A0A318U061_9RHOB</name>
<evidence type="ECO:0000256" key="5">
    <source>
        <dbReference type="ARBA" id="ARBA00023163"/>
    </source>
</evidence>
<evidence type="ECO:0000256" key="1">
    <source>
        <dbReference type="ARBA" id="ARBA00022741"/>
    </source>
</evidence>
<evidence type="ECO:0000313" key="10">
    <source>
        <dbReference type="Proteomes" id="UP000247727"/>
    </source>
</evidence>
<dbReference type="Pfam" id="PF25601">
    <property type="entry name" value="AAA_lid_14"/>
    <property type="match status" value="1"/>
</dbReference>
<dbReference type="RefSeq" id="WP_110805362.1">
    <property type="nucleotide sequence ID" value="NZ_QJTK01000004.1"/>
</dbReference>
<dbReference type="InterPro" id="IPR027417">
    <property type="entry name" value="P-loop_NTPase"/>
</dbReference>
<dbReference type="Gene3D" id="3.40.50.300">
    <property type="entry name" value="P-loop containing nucleotide triphosphate hydrolases"/>
    <property type="match status" value="1"/>
</dbReference>
<dbReference type="GO" id="GO:0005524">
    <property type="term" value="F:ATP binding"/>
    <property type="evidence" value="ECO:0007669"/>
    <property type="project" value="UniProtKB-KW"/>
</dbReference>
<feature type="domain" description="Response regulatory" evidence="8">
    <location>
        <begin position="6"/>
        <end position="122"/>
    </location>
</feature>
<keyword evidence="10" id="KW-1185">Reference proteome</keyword>
<evidence type="ECO:0000256" key="6">
    <source>
        <dbReference type="PROSITE-ProRule" id="PRU00169"/>
    </source>
</evidence>
<dbReference type="OrthoDB" id="9802388at2"/>
<dbReference type="InterPro" id="IPR058031">
    <property type="entry name" value="AAA_lid_NorR"/>
</dbReference>
<evidence type="ECO:0000313" key="9">
    <source>
        <dbReference type="EMBL" id="PYF10740.1"/>
    </source>
</evidence>
<dbReference type="GO" id="GO:0006355">
    <property type="term" value="P:regulation of DNA-templated transcription"/>
    <property type="evidence" value="ECO:0007669"/>
    <property type="project" value="InterPro"/>
</dbReference>
<dbReference type="GO" id="GO:0043565">
    <property type="term" value="F:sequence-specific DNA binding"/>
    <property type="evidence" value="ECO:0007669"/>
    <property type="project" value="InterPro"/>
</dbReference>
<sequence length="404" mass="43531">MLSGCRIALIEDDEIMGASLYQRLGLEGAEVIWLKQMRRALGALRTPRAPIDLVVCDIRLSDGTGEELFATLCRTHTPPPFLFITGQGSIDQAVRLLQAGASDYIAKPFDMREFLEKLVALAPACPMRGEALLGVSAAALRIETRILEAASRDDPVLILAARGTGKRLLAHRIHARSARAEGPFVVLDIQGHPDIATALRATLARAEEGTAFLNGVEHLPGAEQDALIAALVAAKTRVIAAAGLGLAAAARSGAFRGDLHARLSGFDIAIPPLKDRPEDAVWLLSRMFDSLNARRAAPLRPLSALVLEAVRAHDWPQNGRELRGRLVKALAAVQGDTLYPADLFPEWALAPDDSLPSLSEARDAAERAHILRALERTGGQVSEAAKLLQVSRTTLWEKMQKLGL</sequence>
<keyword evidence="3" id="KW-0902">Two-component regulatory system</keyword>
<keyword evidence="5" id="KW-0804">Transcription</keyword>
<dbReference type="GO" id="GO:0000160">
    <property type="term" value="P:phosphorelay signal transduction system"/>
    <property type="evidence" value="ECO:0007669"/>
    <property type="project" value="UniProtKB-KW"/>
</dbReference>
<dbReference type="Gene3D" id="3.40.50.2300">
    <property type="match status" value="1"/>
</dbReference>
<proteinExistence type="predicted"/>
<dbReference type="Gene3D" id="1.10.10.60">
    <property type="entry name" value="Homeodomain-like"/>
    <property type="match status" value="1"/>
</dbReference>
<dbReference type="SMART" id="SM00448">
    <property type="entry name" value="REC"/>
    <property type="match status" value="1"/>
</dbReference>
<dbReference type="PROSITE" id="PS50045">
    <property type="entry name" value="SIGMA54_INTERACT_4"/>
    <property type="match status" value="1"/>
</dbReference>
<comment type="caution">
    <text evidence="9">The sequence shown here is derived from an EMBL/GenBank/DDBJ whole genome shotgun (WGS) entry which is preliminary data.</text>
</comment>
<evidence type="ECO:0000256" key="2">
    <source>
        <dbReference type="ARBA" id="ARBA00022840"/>
    </source>
</evidence>
<dbReference type="InterPro" id="IPR011006">
    <property type="entry name" value="CheY-like_superfamily"/>
</dbReference>
<organism evidence="9 10">
    <name type="scientific">Rhodobacter viridis</name>
    <dbReference type="NCBI Taxonomy" id="1054202"/>
    <lineage>
        <taxon>Bacteria</taxon>
        <taxon>Pseudomonadati</taxon>
        <taxon>Pseudomonadota</taxon>
        <taxon>Alphaproteobacteria</taxon>
        <taxon>Rhodobacterales</taxon>
        <taxon>Rhodobacter group</taxon>
        <taxon>Rhodobacter</taxon>
    </lineage>
</organism>
<keyword evidence="1" id="KW-0547">Nucleotide-binding</keyword>
<dbReference type="SUPFAM" id="SSF46689">
    <property type="entry name" value="Homeodomain-like"/>
    <property type="match status" value="1"/>
</dbReference>
<feature type="modified residue" description="4-aspartylphosphate" evidence="6">
    <location>
        <position position="57"/>
    </location>
</feature>
<dbReference type="Pfam" id="PF00072">
    <property type="entry name" value="Response_reg"/>
    <property type="match status" value="1"/>
</dbReference>
<dbReference type="SUPFAM" id="SSF52540">
    <property type="entry name" value="P-loop containing nucleoside triphosphate hydrolases"/>
    <property type="match status" value="1"/>
</dbReference>